<evidence type="ECO:0008006" key="4">
    <source>
        <dbReference type="Google" id="ProtNLM"/>
    </source>
</evidence>
<evidence type="ECO:0000313" key="3">
    <source>
        <dbReference type="Proteomes" id="UP000228920"/>
    </source>
</evidence>
<dbReference type="AlphaFoldDB" id="A0A2M7TLC8"/>
<gene>
    <name evidence="2" type="ORF">COY32_00945</name>
</gene>
<dbReference type="EMBL" id="PFNL01000022">
    <property type="protein sequence ID" value="PIZ47928.1"/>
    <property type="molecule type" value="Genomic_DNA"/>
</dbReference>
<evidence type="ECO:0000313" key="2">
    <source>
        <dbReference type="EMBL" id="PIZ47928.1"/>
    </source>
</evidence>
<organism evidence="2 3">
    <name type="scientific">candidate division WWE3 bacterium CG_4_10_14_0_2_um_filter_41_14</name>
    <dbReference type="NCBI Taxonomy" id="1975072"/>
    <lineage>
        <taxon>Bacteria</taxon>
        <taxon>Katanobacteria</taxon>
    </lineage>
</organism>
<feature type="compositionally biased region" description="Gly residues" evidence="1">
    <location>
        <begin position="137"/>
        <end position="153"/>
    </location>
</feature>
<comment type="caution">
    <text evidence="2">The sequence shown here is derived from an EMBL/GenBank/DDBJ whole genome shotgun (WGS) entry which is preliminary data.</text>
</comment>
<evidence type="ECO:0000256" key="1">
    <source>
        <dbReference type="SAM" id="MobiDB-lite"/>
    </source>
</evidence>
<proteinExistence type="predicted"/>
<accession>A0A2M7TLC8</accession>
<dbReference type="Proteomes" id="UP000228920">
    <property type="component" value="Unassembled WGS sequence"/>
</dbReference>
<sequence>MNITAQTYATLGIGVLTVGLLTAGATAIKAADSTRGTQFAQRFADRFSLNVEDVQAKREEHLVQLVDDGSITADQKDALVAKHEEMNTSKEAVRAIADPTEKREAIKAQHEEMQSFLESIGVDSSLLGGPSEEKGPGMMGRGEGGRRGAGMHGMMGRFGEEVSN</sequence>
<reference evidence="3" key="1">
    <citation type="submission" date="2017-09" db="EMBL/GenBank/DDBJ databases">
        <title>Depth-based differentiation of microbial function through sediment-hosted aquifers and enrichment of novel symbionts in the deep terrestrial subsurface.</title>
        <authorList>
            <person name="Probst A.J."/>
            <person name="Ladd B."/>
            <person name="Jarett J.K."/>
            <person name="Geller-Mcgrath D.E."/>
            <person name="Sieber C.M.K."/>
            <person name="Emerson J.B."/>
            <person name="Anantharaman K."/>
            <person name="Thomas B.C."/>
            <person name="Malmstrom R."/>
            <person name="Stieglmeier M."/>
            <person name="Klingl A."/>
            <person name="Woyke T."/>
            <person name="Ryan C.M."/>
            <person name="Banfield J.F."/>
        </authorList>
    </citation>
    <scope>NUCLEOTIDE SEQUENCE [LARGE SCALE GENOMIC DNA]</scope>
</reference>
<name>A0A2M7TLC8_UNCKA</name>
<feature type="region of interest" description="Disordered" evidence="1">
    <location>
        <begin position="123"/>
        <end position="164"/>
    </location>
</feature>
<protein>
    <recommendedName>
        <fullName evidence="4">DUF2680 domain-containing protein</fullName>
    </recommendedName>
</protein>